<evidence type="ECO:0000313" key="2">
    <source>
        <dbReference type="EMBL" id="AAM03515.1"/>
    </source>
</evidence>
<gene>
    <name evidence="2" type="ordered locus">MA_0061</name>
</gene>
<keyword evidence="3" id="KW-1185">Reference proteome</keyword>
<dbReference type="KEGG" id="mac:MA_0061"/>
<dbReference type="InterPro" id="IPR012872">
    <property type="entry name" value="DUF1670"/>
</dbReference>
<organism evidence="2 3">
    <name type="scientific">Methanosarcina acetivorans (strain ATCC 35395 / DSM 2834 / JCM 12185 / C2A)</name>
    <dbReference type="NCBI Taxonomy" id="188937"/>
    <lineage>
        <taxon>Archaea</taxon>
        <taxon>Methanobacteriati</taxon>
        <taxon>Methanobacteriota</taxon>
        <taxon>Stenosarchaea group</taxon>
        <taxon>Methanomicrobia</taxon>
        <taxon>Methanosarcinales</taxon>
        <taxon>Methanosarcinaceae</taxon>
        <taxon>Methanosarcina</taxon>
    </lineage>
</organism>
<dbReference type="InParanoid" id="Q8TUK6"/>
<dbReference type="Pfam" id="PF07900">
    <property type="entry name" value="DUF1670"/>
    <property type="match status" value="1"/>
</dbReference>
<feature type="compositionally biased region" description="Polar residues" evidence="1">
    <location>
        <begin position="302"/>
        <end position="318"/>
    </location>
</feature>
<dbReference type="Proteomes" id="UP000002487">
    <property type="component" value="Chromosome"/>
</dbReference>
<proteinExistence type="predicted"/>
<evidence type="ECO:0000256" key="1">
    <source>
        <dbReference type="SAM" id="MobiDB-lite"/>
    </source>
</evidence>
<dbReference type="PhylomeDB" id="Q8TUK6"/>
<evidence type="ECO:0008006" key="4">
    <source>
        <dbReference type="Google" id="ProtNLM"/>
    </source>
</evidence>
<feature type="region of interest" description="Disordered" evidence="1">
    <location>
        <begin position="299"/>
        <end position="318"/>
    </location>
</feature>
<dbReference type="EMBL" id="AE010299">
    <property type="protein sequence ID" value="AAM03515.1"/>
    <property type="molecule type" value="Genomic_DNA"/>
</dbReference>
<protein>
    <recommendedName>
        <fullName evidence="4">DUF1670 domain-containing protein</fullName>
    </recommendedName>
</protein>
<dbReference type="AlphaFoldDB" id="Q8TUK6"/>
<reference evidence="2 3" key="1">
    <citation type="journal article" date="2002" name="Genome Res.">
        <title>The genome of Methanosarcina acetivorans reveals extensive metabolic and physiological diversity.</title>
        <authorList>
            <person name="Galagan J.E."/>
            <person name="Nusbaum C."/>
            <person name="Roy A."/>
            <person name="Endrizzi M.G."/>
            <person name="Macdonald P."/>
            <person name="FitzHugh W."/>
            <person name="Calvo S."/>
            <person name="Engels R."/>
            <person name="Smirnov S."/>
            <person name="Atnoor D."/>
            <person name="Brown A."/>
            <person name="Allen N."/>
            <person name="Naylor J."/>
            <person name="Stange-Thomann N."/>
            <person name="DeArellano K."/>
            <person name="Johnson R."/>
            <person name="Linton L."/>
            <person name="McEwan P."/>
            <person name="McKernan K."/>
            <person name="Talamas J."/>
            <person name="Tirrell A."/>
            <person name="Ye W."/>
            <person name="Zimmer A."/>
            <person name="Barber R.D."/>
            <person name="Cann I."/>
            <person name="Graham D.E."/>
            <person name="Grahame D.A."/>
            <person name="Guss A."/>
            <person name="Hedderich R."/>
            <person name="Ingram-Smith C."/>
            <person name="Kuettner C.H."/>
            <person name="Krzycki J.A."/>
            <person name="Leigh J.A."/>
            <person name="Li W."/>
            <person name="Liu J."/>
            <person name="Mukhopadhyay B."/>
            <person name="Reeve J.N."/>
            <person name="Smith K."/>
            <person name="Springer T.A."/>
            <person name="Umayam L.A."/>
            <person name="White O."/>
            <person name="White R.H."/>
            <person name="de Macario E.C."/>
            <person name="Ferry J.G."/>
            <person name="Jarrell K.F."/>
            <person name="Jing H."/>
            <person name="Macario A.J.L."/>
            <person name="Paulsen I."/>
            <person name="Pritchett M."/>
            <person name="Sowers K.R."/>
            <person name="Swanson R.V."/>
            <person name="Zinder S.H."/>
            <person name="Lander E."/>
            <person name="Metcalf W.W."/>
            <person name="Birren B."/>
        </authorList>
    </citation>
    <scope>NUCLEOTIDE SEQUENCE [LARGE SCALE GENOMIC DNA]</scope>
    <source>
        <strain evidence="3">ATCC 35395 / DSM 2834 / JCM 12185 / C2A</strain>
    </source>
</reference>
<dbReference type="STRING" id="188937.MA_0061"/>
<dbReference type="EnsemblBacteria" id="AAM03515">
    <property type="protein sequence ID" value="AAM03515"/>
    <property type="gene ID" value="MA_0061"/>
</dbReference>
<sequence length="318" mass="37030">MFNIRSPKKRLVKLNVWTWKLKYPLLTDCLSTLVTKTLLVALVVLKIPKEYLSTFNRQLQTQLYNELMQDYSFPRAVCRSLSELFMSYIDLYFSSQRKEGQIIFHGVSKDVPPGVPVNEMNLVSVIITIYDPEDCKVKNQRELLDKRIMRISNEAHTQGALLTQADIAILLGESTKTISRHIEALEENGELVPTRGKWKDIGPGVSHKKRILELYLKGYEYTEIERKTQHSGEAIMRYVKDFARILVLTEEGFEDEELRIITGLSEKTIQEYKELIETYSTEEYQERLDQLHSIFGKKEISRMNTETGPKNSSGRWRR</sequence>
<name>Q8TUK6_METAC</name>
<accession>Q8TUK6</accession>
<dbReference type="HOGENOM" id="CLU_075727_0_0_2"/>
<dbReference type="InterPro" id="IPR036390">
    <property type="entry name" value="WH_DNA-bd_sf"/>
</dbReference>
<dbReference type="SUPFAM" id="SSF46785">
    <property type="entry name" value="Winged helix' DNA-binding domain"/>
    <property type="match status" value="1"/>
</dbReference>
<evidence type="ECO:0000313" key="3">
    <source>
        <dbReference type="Proteomes" id="UP000002487"/>
    </source>
</evidence>